<dbReference type="EMBL" id="JACXSK010000023">
    <property type="protein sequence ID" value="MBD3125621.1"/>
    <property type="molecule type" value="Genomic_DNA"/>
</dbReference>
<dbReference type="RefSeq" id="WP_016156767.1">
    <property type="nucleotide sequence ID" value="NZ_AP026382.1"/>
</dbReference>
<evidence type="ECO:0000313" key="8">
    <source>
        <dbReference type="Proteomes" id="UP000586346"/>
    </source>
</evidence>
<gene>
    <name evidence="4" type="ORF">BWD41_18225</name>
    <name evidence="5" type="ORF">BZK42_18730</name>
    <name evidence="2" type="ORF">H6P72_09955</name>
    <name evidence="3" type="ORF">ID160_23480</name>
    <name evidence="1" type="ORF">KAM621c_27350</name>
</gene>
<dbReference type="Proteomes" id="UP000192573">
    <property type="component" value="Unassembled WGS sequence"/>
</dbReference>
<protein>
    <submittedName>
        <fullName evidence="3">Uncharacterized protein</fullName>
    </submittedName>
</protein>
<evidence type="ECO:0000313" key="5">
    <source>
        <dbReference type="EMBL" id="OQM40597.1"/>
    </source>
</evidence>
<reference evidence="5 7" key="2">
    <citation type="submission" date="2017-03" db="EMBL/GenBank/DDBJ databases">
        <authorList>
            <person name="Afonso C.L."/>
            <person name="Miller P.J."/>
            <person name="Scott M.A."/>
            <person name="Spackman E."/>
            <person name="Goraichik I."/>
            <person name="Dimitrov K.M."/>
            <person name="Suarez D.L."/>
            <person name="Swayne D.E."/>
        </authorList>
    </citation>
    <scope>NUCLEOTIDE SEQUENCE [LARGE SCALE GENOMIC DNA]</scope>
    <source>
        <strain evidence="5 7">ATCC 51113</strain>
    </source>
</reference>
<organism evidence="3 9">
    <name type="scientific">Citrobacter braakii</name>
    <dbReference type="NCBI Taxonomy" id="57706"/>
    <lineage>
        <taxon>Bacteria</taxon>
        <taxon>Pseudomonadati</taxon>
        <taxon>Pseudomonadota</taxon>
        <taxon>Gammaproteobacteria</taxon>
        <taxon>Enterobacterales</taxon>
        <taxon>Enterobacteriaceae</taxon>
        <taxon>Citrobacter</taxon>
        <taxon>Citrobacter freundii complex</taxon>
    </lineage>
</organism>
<dbReference type="Proteomes" id="UP001058317">
    <property type="component" value="Chromosome"/>
</dbReference>
<dbReference type="Proteomes" id="UP000586346">
    <property type="component" value="Unassembled WGS sequence"/>
</dbReference>
<evidence type="ECO:0000313" key="3">
    <source>
        <dbReference type="EMBL" id="MBD3125621.1"/>
    </source>
</evidence>
<evidence type="ECO:0000313" key="2">
    <source>
        <dbReference type="EMBL" id="MBC2646942.1"/>
    </source>
</evidence>
<reference evidence="2 8" key="3">
    <citation type="submission" date="2020-08" db="EMBL/GenBank/DDBJ databases">
        <title>Emergence and comparative genomics analysis of Citrobacter in Fennec fox imported from North Africa to China.</title>
        <authorList>
            <person name="Zheng B."/>
        </authorList>
    </citation>
    <scope>NUCLEOTIDE SEQUENCE [LARGE SCALE GENOMIC DNA]</scope>
    <source>
        <strain evidence="2 8">FF371</strain>
    </source>
</reference>
<name>A0A1R0FT86_CITBR</name>
<dbReference type="EMBL" id="AP026382">
    <property type="protein sequence ID" value="BDN97630.1"/>
    <property type="molecule type" value="Genomic_DNA"/>
</dbReference>
<evidence type="ECO:0000313" key="9">
    <source>
        <dbReference type="Proteomes" id="UP000605024"/>
    </source>
</evidence>
<dbReference type="Proteomes" id="UP000605024">
    <property type="component" value="Unassembled WGS sequence"/>
</dbReference>
<reference evidence="3" key="4">
    <citation type="submission" date="2020-09" db="EMBL/GenBank/DDBJ databases">
        <title>Characterization of IncC plasmids in Enterobacterales of food-producing animals originating from China.</title>
        <authorList>
            <person name="Zhang Y."/>
            <person name="Lei C.-W."/>
        </authorList>
    </citation>
    <scope>NUCLEOTIDE SEQUENCE</scope>
    <source>
        <strain evidence="3">CC1</strain>
    </source>
</reference>
<dbReference type="OrthoDB" id="6593561at2"/>
<reference evidence="4 6" key="1">
    <citation type="submission" date="2017-01" db="EMBL/GenBank/DDBJ databases">
        <title>First report of the plasmid-mediated mcr-1 gene in Citrobacter freudii.</title>
        <authorList>
            <person name="Liu J."/>
            <person name="Yang Y."/>
            <person name="Li Y."/>
            <person name="Liu D."/>
            <person name="Tuo H."/>
            <person name="Davis M."/>
            <person name="Zhang A."/>
        </authorList>
    </citation>
    <scope>NUCLEOTIDE SEQUENCE [LARGE SCALE GENOMIC DNA]</scope>
    <source>
        <strain evidence="4 6">SCC4</strain>
    </source>
</reference>
<sequence length="81" mass="9192">MANSIPEDFIFRCALYKDIERNVMLKQGCISNDVLIQAFSTQLKNEKNVILTDLYSQILAHLQLDKTSQPGEVNGDFSLRS</sequence>
<evidence type="ECO:0000313" key="4">
    <source>
        <dbReference type="EMBL" id="OLY67841.1"/>
    </source>
</evidence>
<reference evidence="1" key="5">
    <citation type="submission" date="2022-07" db="EMBL/GenBank/DDBJ databases">
        <title>Complete genome sequence of carbapenem-resistant Citrobacter spp. in Japan.</title>
        <authorList>
            <person name="Maehana S."/>
            <person name="Suzuki M."/>
            <person name="Kitasato H."/>
        </authorList>
    </citation>
    <scope>NUCLEOTIDE SEQUENCE</scope>
    <source>
        <strain evidence="1">KAM621</strain>
    </source>
</reference>
<accession>A0A1R0FT86</accession>
<dbReference type="AlphaFoldDB" id="A0A1R0FT86"/>
<proteinExistence type="predicted"/>
<dbReference type="EMBL" id="NAEW01000009">
    <property type="protein sequence ID" value="OQM40597.1"/>
    <property type="molecule type" value="Genomic_DNA"/>
</dbReference>
<evidence type="ECO:0000313" key="1">
    <source>
        <dbReference type="EMBL" id="BDN97630.1"/>
    </source>
</evidence>
<dbReference type="EMBL" id="MTCP01000009">
    <property type="protein sequence ID" value="OLY67841.1"/>
    <property type="molecule type" value="Genomic_DNA"/>
</dbReference>
<evidence type="ECO:0000313" key="6">
    <source>
        <dbReference type="Proteomes" id="UP000185597"/>
    </source>
</evidence>
<evidence type="ECO:0000313" key="7">
    <source>
        <dbReference type="Proteomes" id="UP000192573"/>
    </source>
</evidence>
<keyword evidence="8" id="KW-1185">Reference proteome</keyword>
<dbReference type="EMBL" id="JACLAH010000003">
    <property type="protein sequence ID" value="MBC2646942.1"/>
    <property type="molecule type" value="Genomic_DNA"/>
</dbReference>
<dbReference type="Proteomes" id="UP000185597">
    <property type="component" value="Unassembled WGS sequence"/>
</dbReference>